<dbReference type="PANTHER" id="PTHR13832:SF827">
    <property type="entry name" value="PROTEIN PHOSPHATASE 1L"/>
    <property type="match status" value="1"/>
</dbReference>
<dbReference type="CDD" id="cd00143">
    <property type="entry name" value="PP2Cc"/>
    <property type="match status" value="1"/>
</dbReference>
<evidence type="ECO:0000259" key="1">
    <source>
        <dbReference type="PROSITE" id="PS51746"/>
    </source>
</evidence>
<dbReference type="InterPro" id="IPR015655">
    <property type="entry name" value="PP2C"/>
</dbReference>
<dbReference type="SUPFAM" id="SSF81606">
    <property type="entry name" value="PP2C-like"/>
    <property type="match status" value="1"/>
</dbReference>
<dbReference type="PANTHER" id="PTHR13832">
    <property type="entry name" value="PROTEIN PHOSPHATASE 2C"/>
    <property type="match status" value="1"/>
</dbReference>
<feature type="domain" description="PPM-type phosphatase" evidence="1">
    <location>
        <begin position="15"/>
        <end position="258"/>
    </location>
</feature>
<name>A0ABR5SCJ2_9BACT</name>
<evidence type="ECO:0000313" key="2">
    <source>
        <dbReference type="EMBL" id="KWT81172.1"/>
    </source>
</evidence>
<dbReference type="PROSITE" id="PS51746">
    <property type="entry name" value="PPM_2"/>
    <property type="match status" value="1"/>
</dbReference>
<evidence type="ECO:0000313" key="3">
    <source>
        <dbReference type="Proteomes" id="UP000060487"/>
    </source>
</evidence>
<dbReference type="InterPro" id="IPR036457">
    <property type="entry name" value="PPM-type-like_dom_sf"/>
</dbReference>
<dbReference type="InterPro" id="IPR001932">
    <property type="entry name" value="PPM-type_phosphatase-like_dom"/>
</dbReference>
<protein>
    <submittedName>
        <fullName evidence="2">Protein phosphatase</fullName>
        <ecNumber evidence="2">3.1.3.16</ecNumber>
    </submittedName>
</protein>
<dbReference type="SMART" id="SM00331">
    <property type="entry name" value="PP2C_SIG"/>
    <property type="match status" value="1"/>
</dbReference>
<comment type="caution">
    <text evidence="2">The sequence shown here is derived from an EMBL/GenBank/DDBJ whole genome shotgun (WGS) entry which is preliminary data.</text>
</comment>
<dbReference type="SMART" id="SM00332">
    <property type="entry name" value="PP2Cc"/>
    <property type="match status" value="1"/>
</dbReference>
<keyword evidence="2" id="KW-0378">Hydrolase</keyword>
<proteinExistence type="predicted"/>
<dbReference type="EC" id="3.1.3.16" evidence="2"/>
<accession>A0ABR5SCJ2</accession>
<gene>
    <name evidence="2" type="ORF">ASN18_2596</name>
</gene>
<dbReference type="EMBL" id="LNQR01000100">
    <property type="protein sequence ID" value="KWT81172.1"/>
    <property type="molecule type" value="Genomic_DNA"/>
</dbReference>
<sequence length="276" mass="30328">MVWYDKAMKSKMRIIADGQTDKGMKRPKNEDNFVVELGAGVFVVADGVGGSACGEVASKMAVDIIGGYFRNVDNANSAQHDGQATSASSEITMAIKQANDHIYNTAKDDPKLSGMATTVVAAALCGDRLSIAHAGDSRLYLIRGNTIEQLTDDHSLVAEQIRKGMMTKEEAHEVGMRNVITQSLGFTPDIDVDVEEMTVYDGDALLLCSDGLYTMVPDTAILHTVRSSVDPKRVCERLVYLANKKGGRDNITVIVAYIYKKKIFSFIYDFIKWIRR</sequence>
<keyword evidence="3" id="KW-1185">Reference proteome</keyword>
<dbReference type="Pfam" id="PF13672">
    <property type="entry name" value="PP2C_2"/>
    <property type="match status" value="1"/>
</dbReference>
<organism evidence="2 3">
    <name type="scientific">Candidatus Magnetominusculus xianensis</name>
    <dbReference type="NCBI Taxonomy" id="1748249"/>
    <lineage>
        <taxon>Bacteria</taxon>
        <taxon>Pseudomonadati</taxon>
        <taxon>Nitrospirota</taxon>
        <taxon>Nitrospiria</taxon>
        <taxon>Nitrospirales</taxon>
        <taxon>Nitrospiraceae</taxon>
        <taxon>Candidatus Magnetominusculus</taxon>
    </lineage>
</organism>
<dbReference type="Proteomes" id="UP000060487">
    <property type="component" value="Unassembled WGS sequence"/>
</dbReference>
<dbReference type="Gene3D" id="3.60.40.10">
    <property type="entry name" value="PPM-type phosphatase domain"/>
    <property type="match status" value="1"/>
</dbReference>
<dbReference type="GO" id="GO:0004722">
    <property type="term" value="F:protein serine/threonine phosphatase activity"/>
    <property type="evidence" value="ECO:0007669"/>
    <property type="project" value="UniProtKB-EC"/>
</dbReference>
<reference evidence="2 3" key="1">
    <citation type="submission" date="2015-11" db="EMBL/GenBank/DDBJ databases">
        <authorList>
            <person name="Lin W."/>
        </authorList>
    </citation>
    <scope>NUCLEOTIDE SEQUENCE [LARGE SCALE GENOMIC DNA]</scope>
    <source>
        <strain evidence="2 3">HCH-1</strain>
    </source>
</reference>
<dbReference type="NCBIfam" id="NF033484">
    <property type="entry name" value="Stp1_PP2C_phos"/>
    <property type="match status" value="1"/>
</dbReference>